<evidence type="ECO:0000313" key="6">
    <source>
        <dbReference type="Ensembl" id="ENSEBUP00000016044.1"/>
    </source>
</evidence>
<dbReference type="PANTHER" id="PTHR23291">
    <property type="entry name" value="BAX INHIBITOR-RELATED"/>
    <property type="match status" value="1"/>
</dbReference>
<dbReference type="InterPro" id="IPR006214">
    <property type="entry name" value="Bax_inhibitor_1-related"/>
</dbReference>
<reference evidence="6" key="1">
    <citation type="submission" date="2025-08" db="UniProtKB">
        <authorList>
            <consortium name="Ensembl"/>
        </authorList>
    </citation>
    <scope>IDENTIFICATION</scope>
</reference>
<evidence type="ECO:0000256" key="4">
    <source>
        <dbReference type="ARBA" id="ARBA00023136"/>
    </source>
</evidence>
<name>A0A8C4QJX3_EPTBU</name>
<feature type="transmembrane region" description="Helical" evidence="5">
    <location>
        <begin position="92"/>
        <end position="113"/>
    </location>
</feature>
<evidence type="ECO:0000256" key="5">
    <source>
        <dbReference type="RuleBase" id="RU004379"/>
    </source>
</evidence>
<feature type="transmembrane region" description="Helical" evidence="5">
    <location>
        <begin position="28"/>
        <end position="46"/>
    </location>
</feature>
<dbReference type="Pfam" id="PF01027">
    <property type="entry name" value="Bax1-I"/>
    <property type="match status" value="1"/>
</dbReference>
<comment type="similarity">
    <text evidence="5">Belongs to the BI1 family.</text>
</comment>
<dbReference type="GO" id="GO:1904092">
    <property type="term" value="P:regulation of autophagic cell death"/>
    <property type="evidence" value="ECO:0007669"/>
    <property type="project" value="Ensembl"/>
</dbReference>
<evidence type="ECO:0000313" key="7">
    <source>
        <dbReference type="Proteomes" id="UP000694388"/>
    </source>
</evidence>
<organism evidence="6 7">
    <name type="scientific">Eptatretus burgeri</name>
    <name type="common">Inshore hagfish</name>
    <dbReference type="NCBI Taxonomy" id="7764"/>
    <lineage>
        <taxon>Eukaryota</taxon>
        <taxon>Metazoa</taxon>
        <taxon>Chordata</taxon>
        <taxon>Craniata</taxon>
        <taxon>Vertebrata</taxon>
        <taxon>Cyclostomata</taxon>
        <taxon>Myxini</taxon>
        <taxon>Myxiniformes</taxon>
        <taxon>Myxinidae</taxon>
        <taxon>Eptatretinae</taxon>
        <taxon>Eptatretus</taxon>
    </lineage>
</organism>
<dbReference type="Ensembl" id="ENSEBUT00000016620.1">
    <property type="protein sequence ID" value="ENSEBUP00000016044.1"/>
    <property type="gene ID" value="ENSEBUG00000010079.1"/>
</dbReference>
<feature type="transmembrane region" description="Helical" evidence="5">
    <location>
        <begin position="209"/>
        <end position="226"/>
    </location>
</feature>
<sequence>MINGGHGTDPPPISPGSGDVICDVGGPLSLSHGLVPVCVLCFPFLLSRPRGSVVAMASQSASASSFIEDDFCYSTNVASSHIYVRMGFLRKVYGILSTQLLLTAAVSAAFLSMSEAADFVKRNPILLIAMLVTSLGLIVALHVKRHQHPTNLFLLLAFTLVEAFTVGVVVTLYDVAVVIQAFVLTIVTFVGLTAFTLQSKRDFSTWGTGLFVGLCMLLGSVFLRLFLHSDTLELMIAVAGAIIFCGFILYDTHMLMKKLSPEEHIVAAVNLSSCTLPSPVYSSRPDLPNLIDRRHVPIYFHSTL</sequence>
<feature type="transmembrane region" description="Helical" evidence="5">
    <location>
        <begin position="152"/>
        <end position="173"/>
    </location>
</feature>
<dbReference type="GeneTree" id="ENSGT01050000244940"/>
<dbReference type="PANTHER" id="PTHR23291:SF50">
    <property type="entry name" value="PROTEIN LIFEGUARD 4"/>
    <property type="match status" value="1"/>
</dbReference>
<dbReference type="Proteomes" id="UP000694388">
    <property type="component" value="Unplaced"/>
</dbReference>
<keyword evidence="2 5" id="KW-0812">Transmembrane</keyword>
<comment type="subcellular location">
    <subcellularLocation>
        <location evidence="1">Membrane</location>
        <topology evidence="1">Multi-pass membrane protein</topology>
    </subcellularLocation>
</comment>
<evidence type="ECO:0000256" key="2">
    <source>
        <dbReference type="ARBA" id="ARBA00022692"/>
    </source>
</evidence>
<keyword evidence="4 5" id="KW-0472">Membrane</keyword>
<dbReference type="GO" id="GO:0016020">
    <property type="term" value="C:membrane"/>
    <property type="evidence" value="ECO:0007669"/>
    <property type="project" value="UniProtKB-SubCell"/>
</dbReference>
<keyword evidence="7" id="KW-1185">Reference proteome</keyword>
<feature type="transmembrane region" description="Helical" evidence="5">
    <location>
        <begin position="179"/>
        <end position="197"/>
    </location>
</feature>
<protein>
    <submittedName>
        <fullName evidence="6">Transmembrane BAX inhibitor motif containing 4</fullName>
    </submittedName>
</protein>
<keyword evidence="3 5" id="KW-1133">Transmembrane helix</keyword>
<feature type="transmembrane region" description="Helical" evidence="5">
    <location>
        <begin position="125"/>
        <end position="143"/>
    </location>
</feature>
<feature type="transmembrane region" description="Helical" evidence="5">
    <location>
        <begin position="232"/>
        <end position="250"/>
    </location>
</feature>
<proteinExistence type="inferred from homology"/>
<dbReference type="GO" id="GO:0043066">
    <property type="term" value="P:negative regulation of apoptotic process"/>
    <property type="evidence" value="ECO:0007669"/>
    <property type="project" value="TreeGrafter"/>
</dbReference>
<accession>A0A8C4QJX3</accession>
<evidence type="ECO:0000256" key="1">
    <source>
        <dbReference type="ARBA" id="ARBA00004141"/>
    </source>
</evidence>
<evidence type="ECO:0000256" key="3">
    <source>
        <dbReference type="ARBA" id="ARBA00022989"/>
    </source>
</evidence>
<reference evidence="6" key="2">
    <citation type="submission" date="2025-09" db="UniProtKB">
        <authorList>
            <consortium name="Ensembl"/>
        </authorList>
    </citation>
    <scope>IDENTIFICATION</scope>
</reference>
<dbReference type="AlphaFoldDB" id="A0A8C4QJX3"/>